<feature type="signal peptide" evidence="4">
    <location>
        <begin position="1"/>
        <end position="26"/>
    </location>
</feature>
<dbReference type="InterPro" id="IPR031325">
    <property type="entry name" value="RHS_repeat"/>
</dbReference>
<evidence type="ECO:0000256" key="1">
    <source>
        <dbReference type="ARBA" id="ARBA00004613"/>
    </source>
</evidence>
<dbReference type="RefSeq" id="WP_023402002.1">
    <property type="nucleotide sequence ID" value="NZ_AUSV01000134.1"/>
</dbReference>
<keyword evidence="4" id="KW-0732">Signal</keyword>
<dbReference type="NCBIfam" id="TIGR01643">
    <property type="entry name" value="YD_repeat_2x"/>
    <property type="match status" value="1"/>
</dbReference>
<dbReference type="PATRIC" id="fig|1353533.3.peg.5181"/>
<sequence>MMSLFKKALKATALLAASSYTHLALASECGTNANATVIQEGDSYLIEEVIGPWDYSGRDTEYYDGFIGVKVNQINNYTQYDEWTKHGDDVQCVRVRGLDKGTYSITATYGAMSEDHDPVDGTTHVIGGALDIDRTVKVVAKTTPDFTQADVSPRAGDLATRDPVTVTFKVDDSGKDIEHFNIYRNNTLVKSCTTSSSGSLSCSYTDTNAAIEACATECKVTWHATASDKFSNSGRSSDIVVTYPSLNSPPVIKELSADKTHIPSGDTVTLKVHVTDADNIASLQLSSLKLKVGDVSKNLTEFSSSCSGKKEVKCSIKLDIQKTTSVQLTATDGAGASDVASRTIYVVKEPLIKSFTASPTLATTNSPVSIRAHVIDFVGVEELYFCKFADTVGGQIDPRNGCGELNKVHTCEVNSPRQTNFYCGFEDTQSESGRALYSLYVKNKQGQSNASIRNVLFQSVLGVKIESSGTQRITDGGTFRIPVQVTTPASGKASYRVDSLELRIGNKVVNPASYTISPTLPQHFYNGSVISSAQGTKQRAINFNIAWTPERADFADTIPLTVVAKDKAGNEASVTSWGFEVLYHAIPSTPNVVISNPEEGLYSATITDFNHAHALEVLVKIGNEYIQTVPRWVSVRDKLQYYFDIRTQAHHQNQTLEVKVRGRRSSNYGQWGVATKAGIKHTIQPMPTSFTNTEAQVGGDFTLNWVNQNDGNTTSYKVLSWPGLASDKSSSMVTTHISGIRSLSFGIRNLDIGLRTYEIVSCDNGNVRCTGGHQLTIEHIPPSITDVSFSKPTQAAKSTMTISGFGLHGSQSAAEIRVRKTGETLFLNASALTLANGKLTAQVDSKFYDALNQGGVIVTVNNGVKRDGQPVYSSITVDDSGSSTAVNLDRPYTYSNNGYLYIGGETGLKSFFVDMSKHNNGLIATTPFARDFAVKSKPLVESQDGRDAVYFGAQNENFYKVEHVFSQNNMVLKWFFKTAGVAEAQAQLDQQNNLYLGTLGGALYSVNPDNGDVQWHYSFPHSGGITKQPQVFAPKCVDGQGQQVSAELCGSSTSQDLDLVPSLVRIETGDGEVHDISDRMMGANAFKWHEIDTLLAGNYQDELASWEPTKWQPSQDNAGVADVAKAIFVLLQKNPSKAEISFLTYLLAHGHPFNEVVNALINANENLLTEPDKYAEFVEQLFKYLDGSSSLAGKTQAQWVSELEAGTTHADVAIALLNSSRSQYTDAAYNILYYYYDFCLVGNNCSYDVDSDNDGISDWVEINAGTLASDSSDMLMAPDLTLVSDKGDTILSASSDVRVDSYYLEYRTGTSPYHELAVIDANQNAERYLTTYRNQFGEGIHWFRAKACLTIPAIEGKVAQVRACSANFSQEVNLDLEDTSADGPIGVNLGVRAASKPSLSSFLLEDNAAQGATLGSFRVTEGGAASYNIPISLPSGIAGVTPSVSLSYHSQSPESALALGWSVNAAGSIERCRQTVAQDGQFRHINFDENDRYCLNGQRLIEIDEQDQGYDGQYIAVYKTEIDSHIRVLRRQGQDGDYFEVLGKDGSVKVFGDTVNSRVEITDMSDTAQITTWLLRKVTDNIGREDNAITYTYKHVFSDARQSQPALEEINYSGNTVKFALSKALKSRSVSVTEYSEVFDDAQINGISITNHNNVPLGRYDFVFDEAANSIRQLREVAHCIEAQSGNEVCKQPIRFDYNPIETQLPFQEYYGDVSSTGHGLAAMTLADLQGDGSTEIITLEKLHNKSSREYRLCASTSDTQEVDCIDIKRGIELNPEDYLGPDGNLDMTAYETDYRLGEDDHVSILAVDVDGDGKQAIWVNYISKKSLSPKAHYWRQFEFVNGRFSEATDLPLHDPAAPMFEIKMADLDGDGYADLVYKTHEEGKNLHASFWDHNLQSFTKGFELDTESESKWGRFTQKGTDWQLLDMNFDGLADIVALMCPTFGDCEEAHANRIMVHYNQGVASAANGERTLARFDSSGISNQGQTLNAQYIQFLTPADINSDGLIDIIYMRKHASLDEISWHVLLNRSGRKSYFDEVAKFSTEQSDSDSVSDKIPPMISDVDRDGRAELYFWNEKSRIWRKYEWQPDGLHFSDQGSNALTVSTFSIDRGESAFLADVEGDAKLNLVYRSKGAVRVYFNSVNKAHEGALSTIYQGGNEKGQNKTQIEYRLLNDTSASGLFSQIYLEAQSPTDQDTNLFANQNLKVSELMGAMPLVSKVTSDSPALASELNATTSIEYQYQGAKAQFGGRGMLGFQAVSTAHEKGGKTFKTTTRYHQAFPLTGMPHSTHQWMDNTLVSVAINEYDIDSNDIDSIDVGVEQVYQKEVRECQGLFNSALEASKYNCTQTIIDQDKYGNVDTLSVSNYTLTDATSFIDGTSNASPLKVVKTVNEYPSDPIAKRLGRLASASVTHTLSNTEYSTSKSEFTYYPAGSDFAYMLQDEIVGADLGCDLKLTKSYQYDVWGNITQTDAKTTDCESGNELIRSTETVYDNGRYVDYTKQLADGGNKVIEGSKVESRNRFGQPLTLRSIDGALSGLIYDPFGQEIGSYSATGAHKYSYTQACTDSSQTYCAYQSVSVVNGEKIKYEFFDRLGRLYKTRTRTVSELDKENAWIEALTFYDKYGRVVEVNEPGKLGRIKTNYDVFDRVLSTEDTTSGLSTTHEYESLKHTATVSGEGKSGLDASQTTITYTNGLGETVSVEDNIGNTLTYVYNATGLQTEVYSSAESDTGTPLIKTHYDALGRKELVEDVNRGDWSYKYNGFGDLISQTDARGVTTQLRYDSFGRKVESWTEGGAGDHLKIEGKSVWHYGTSSDDLHRLISVQQGAGWKEFYYYDILGRNVATLTSVESDLVCEDNVIFDPKVGDLRLTSDSPASMHDPLTSQCVIRQTSFDEYGRVAYQFDDYRRKENGDYIEARGTMQRYRAGHVYQVLEARNIANKQSYFLVDAVNEMGQVTKYYKGTQQMVVGYDHNGMVSSIKTEGNAHIQNDVYSFDALGNLLSRSQNLMQTRNYAYDSLNRITHVNNVRLFDYEADGALKTKSDYYFVKQHQCDGLTEDLLVVNHQWTNEYGEEGTPRHALSSRSASTYNNVANECVTSTLPTPSAERFEYDANGNEIAMYKNGASSAYRSAVYSGRNKAVTLTGNGETVHFAYDVNNYRYKRTDGTQTIYYVGALELTVTDTDNEQAHIKRYIGNDALQKYYGTDTSYTNWLFTDHQGSIIVVTDNNLNLIERFEYDVWGKKSVVKKEEIDNWQKTYLNQDPSGLFTSLPRNLRGYTGHESVSLSDDNRIIHMNGRIYDSSTGRFMQADSVVQAPNNIQSFNAYSYVLNNPLSRIDPSGYISLNPFKHITRALIKGATKIFGAELVNIVGSAVATYIGGPIGAAVWSYEFTRAMGGSSSQAFKAGAISGLTAAAFQQVGEHFKAEFGIKPDSNLTFADLDIGQQLQWAGSHALVGGISSVASGGKFGHGFVSAGFTKMAMGNAGFNMDNRDLDAIAGRTTVAAIIGGTASVMTGGKFANGAKTAAMMHLVNAEASAEFSSLNKDQREKLIEEVREDAFKKQHEITDLWEAGDIETLKILYPHYAKLSGSRLKMQVSSDIRGLNRYYSSTTINTPGFVVDRAGMAALEFGVQTLAQPTTFLSNALDAVVGFFAPVKVPVQHEFEFRVGKPVRVIYTAREQEWVF</sequence>
<dbReference type="GO" id="GO:0005737">
    <property type="term" value="C:cytoplasm"/>
    <property type="evidence" value="ECO:0007669"/>
    <property type="project" value="InterPro"/>
</dbReference>
<dbReference type="InterPro" id="IPR050708">
    <property type="entry name" value="T6SS_VgrG/RHS"/>
</dbReference>
<dbReference type="GO" id="GO:0005576">
    <property type="term" value="C:extracellular region"/>
    <property type="evidence" value="ECO:0007669"/>
    <property type="project" value="UniProtKB-SubCell"/>
</dbReference>
<evidence type="ECO:0000313" key="5">
    <source>
        <dbReference type="EMBL" id="ESP90645.1"/>
    </source>
</evidence>
<keyword evidence="2" id="KW-0964">Secreted</keyword>
<evidence type="ECO:0000256" key="2">
    <source>
        <dbReference type="ARBA" id="ARBA00022525"/>
    </source>
</evidence>
<accession>V4HIL1</accession>
<dbReference type="Proteomes" id="UP000017820">
    <property type="component" value="Unassembled WGS sequence"/>
</dbReference>
<proteinExistence type="predicted"/>
<reference evidence="5 6" key="1">
    <citation type="submission" date="2013-07" db="EMBL/GenBank/DDBJ databases">
        <title>Draft genome sequence of Pseudoalteromonas luteoviolacea 2ta16.</title>
        <authorList>
            <person name="Allen E.E."/>
            <person name="Azam F."/>
            <person name="Podell S."/>
        </authorList>
    </citation>
    <scope>NUCLEOTIDE SEQUENCE [LARGE SCALE GENOMIC DNA]</scope>
    <source>
        <strain evidence="5 6">2ta16</strain>
    </source>
</reference>
<organism evidence="5 6">
    <name type="scientific">Pseudoalteromonas luteoviolacea (strain 2ta16)</name>
    <dbReference type="NCBI Taxonomy" id="1353533"/>
    <lineage>
        <taxon>Bacteria</taxon>
        <taxon>Pseudomonadati</taxon>
        <taxon>Pseudomonadota</taxon>
        <taxon>Gammaproteobacteria</taxon>
        <taxon>Alteromonadales</taxon>
        <taxon>Pseudoalteromonadaceae</taxon>
        <taxon>Pseudoalteromonas</taxon>
    </lineage>
</organism>
<evidence type="ECO:0000256" key="3">
    <source>
        <dbReference type="ARBA" id="ARBA00023026"/>
    </source>
</evidence>
<evidence type="ECO:0000313" key="6">
    <source>
        <dbReference type="Proteomes" id="UP000017820"/>
    </source>
</evidence>
<dbReference type="EMBL" id="AUSV01000134">
    <property type="protein sequence ID" value="ESP90645.1"/>
    <property type="molecule type" value="Genomic_DNA"/>
</dbReference>
<dbReference type="InterPro" id="IPR003284">
    <property type="entry name" value="Sal_SpvB"/>
</dbReference>
<dbReference type="InterPro" id="IPR006530">
    <property type="entry name" value="YD"/>
</dbReference>
<dbReference type="Gene3D" id="2.180.10.10">
    <property type="entry name" value="RHS repeat-associated core"/>
    <property type="match status" value="2"/>
</dbReference>
<dbReference type="SUPFAM" id="SSF69318">
    <property type="entry name" value="Integrin alpha N-terminal domain"/>
    <property type="match status" value="1"/>
</dbReference>
<dbReference type="PANTHER" id="PTHR32305:SF15">
    <property type="entry name" value="PROTEIN RHSA-RELATED"/>
    <property type="match status" value="1"/>
</dbReference>
<comment type="subcellular location">
    <subcellularLocation>
        <location evidence="1">Secreted</location>
    </subcellularLocation>
</comment>
<dbReference type="InterPro" id="IPR011047">
    <property type="entry name" value="Quinoprotein_ADH-like_sf"/>
</dbReference>
<dbReference type="InterPro" id="IPR022385">
    <property type="entry name" value="Rhs_assc_core"/>
</dbReference>
<name>V4HIL1_PSEL2</name>
<dbReference type="NCBIfam" id="TIGR03696">
    <property type="entry name" value="Rhs_assc_core"/>
    <property type="match status" value="1"/>
</dbReference>
<dbReference type="PANTHER" id="PTHR32305">
    <property type="match status" value="1"/>
</dbReference>
<dbReference type="InterPro" id="IPR028994">
    <property type="entry name" value="Integrin_alpha_N"/>
</dbReference>
<feature type="chain" id="PRO_5004718975" evidence="4">
    <location>
        <begin position="27"/>
        <end position="3679"/>
    </location>
</feature>
<keyword evidence="3" id="KW-0843">Virulence</keyword>
<gene>
    <name evidence="5" type="ORF">PL2TA16_01749</name>
</gene>
<protein>
    <submittedName>
        <fullName evidence="5">RHS repeat-associated core domain protein</fullName>
    </submittedName>
</protein>
<dbReference type="Gene3D" id="2.40.128.630">
    <property type="match status" value="1"/>
</dbReference>
<evidence type="ECO:0000256" key="4">
    <source>
        <dbReference type="SAM" id="SignalP"/>
    </source>
</evidence>
<comment type="caution">
    <text evidence="5">The sequence shown here is derived from an EMBL/GenBank/DDBJ whole genome shotgun (WGS) entry which is preliminary data.</text>
</comment>
<dbReference type="Pfam" id="PF05593">
    <property type="entry name" value="RHS_repeat"/>
    <property type="match status" value="1"/>
</dbReference>
<dbReference type="SUPFAM" id="SSF50998">
    <property type="entry name" value="Quinoprotein alcohol dehydrogenase-like"/>
    <property type="match status" value="1"/>
</dbReference>
<dbReference type="Pfam" id="PF03534">
    <property type="entry name" value="SpvB"/>
    <property type="match status" value="1"/>
</dbReference>